<keyword evidence="6" id="KW-1185">Reference proteome</keyword>
<evidence type="ECO:0000259" key="4">
    <source>
        <dbReference type="Pfam" id="PF25119"/>
    </source>
</evidence>
<protein>
    <recommendedName>
        <fullName evidence="7">Heparan sulphate-N-deacetylase domain-containing protein</fullName>
    </recommendedName>
</protein>
<reference evidence="5" key="1">
    <citation type="submission" date="2025-08" db="UniProtKB">
        <authorList>
            <consortium name="Ensembl"/>
        </authorList>
    </citation>
    <scope>IDENTIFICATION</scope>
</reference>
<dbReference type="Ensembl" id="ENSEBUT00000013985.1">
    <property type="protein sequence ID" value="ENSEBUP00000013409.1"/>
    <property type="gene ID" value="ENSEBUG00000008464.1"/>
</dbReference>
<dbReference type="InterPro" id="IPR056793">
    <property type="entry name" value="HSNSD_N"/>
</dbReference>
<dbReference type="GeneTree" id="ENSGT00940000157168"/>
<feature type="domain" description="Heparan sulfate-N-deacetylase N-terminal" evidence="4">
    <location>
        <begin position="120"/>
        <end position="329"/>
    </location>
</feature>
<evidence type="ECO:0000259" key="3">
    <source>
        <dbReference type="Pfam" id="PF12062"/>
    </source>
</evidence>
<proteinExistence type="predicted"/>
<dbReference type="InterPro" id="IPR021930">
    <property type="entry name" value="Heparan_SO4_deacetylase_dom"/>
</dbReference>
<dbReference type="Pfam" id="PF25119">
    <property type="entry name" value="HSNSD_N"/>
    <property type="match status" value="1"/>
</dbReference>
<accession>A0A8C4WVC5</accession>
<name>A0A8C4WVC5_EPTBU</name>
<evidence type="ECO:0000256" key="2">
    <source>
        <dbReference type="ARBA" id="ARBA00023034"/>
    </source>
</evidence>
<sequence>MRMHCLLVHRRPLPRPSRRPDPRHLLLLLLLFSATSLGLLAYYVSRSSRRVSLFVAPTPNRGTQTTHLPFRPLQSCSEPWVKGIKHRRSTENLEPSLMKSNISGSLFAKHSWLGTQRNIPVVLLFLETHYSSLGQEIIALLEGARFGYQLEVAAAGFKGDLPSLRAPDGQARFAAVVFENVLRYVRLDGHKKKLLEKYCSQFGMGIIGFLQINEHGSPGPDLPGLGLRVQTFSELKHATINPTATALRLTRPGNTFPGLLPGREWSAFHWNASTFQSLLLAYPIACQPSQGQAETVVVYDRGLQDGVQRVIFGNGLFFWLQRLLFVDILAAVSRGRLSLKPDRYLLVDIDDIFVGKDGTRMSPADVEVRSIL</sequence>
<dbReference type="AlphaFoldDB" id="A0A8C4WVC5"/>
<comment type="subcellular location">
    <subcellularLocation>
        <location evidence="1">Golgi apparatus</location>
    </subcellularLocation>
</comment>
<dbReference type="GO" id="GO:0005794">
    <property type="term" value="C:Golgi apparatus"/>
    <property type="evidence" value="ECO:0007669"/>
    <property type="project" value="UniProtKB-SubCell"/>
</dbReference>
<organism evidence="5 6">
    <name type="scientific">Eptatretus burgeri</name>
    <name type="common">Inshore hagfish</name>
    <dbReference type="NCBI Taxonomy" id="7764"/>
    <lineage>
        <taxon>Eukaryota</taxon>
        <taxon>Metazoa</taxon>
        <taxon>Chordata</taxon>
        <taxon>Craniata</taxon>
        <taxon>Vertebrata</taxon>
        <taxon>Cyclostomata</taxon>
        <taxon>Myxini</taxon>
        <taxon>Myxiniformes</taxon>
        <taxon>Myxinidae</taxon>
        <taxon>Eptatretinae</taxon>
        <taxon>Eptatretus</taxon>
    </lineage>
</organism>
<dbReference type="Pfam" id="PF12062">
    <property type="entry name" value="HSNSD-CE"/>
    <property type="match status" value="1"/>
</dbReference>
<evidence type="ECO:0000313" key="6">
    <source>
        <dbReference type="Proteomes" id="UP000694388"/>
    </source>
</evidence>
<evidence type="ECO:0008006" key="7">
    <source>
        <dbReference type="Google" id="ProtNLM"/>
    </source>
</evidence>
<dbReference type="Proteomes" id="UP000694388">
    <property type="component" value="Unplaced"/>
</dbReference>
<dbReference type="GO" id="GO:0015016">
    <property type="term" value="F:heparan sulfate N-sulfotransferase activity"/>
    <property type="evidence" value="ECO:0007669"/>
    <property type="project" value="InterPro"/>
</dbReference>
<keyword evidence="2" id="KW-0333">Golgi apparatus</keyword>
<evidence type="ECO:0000256" key="1">
    <source>
        <dbReference type="ARBA" id="ARBA00004555"/>
    </source>
</evidence>
<feature type="domain" description="Heparan sulphate-N-deacetylase deacetylase" evidence="3">
    <location>
        <begin position="342"/>
        <end position="367"/>
    </location>
</feature>
<evidence type="ECO:0000313" key="5">
    <source>
        <dbReference type="Ensembl" id="ENSEBUP00000013409.1"/>
    </source>
</evidence>
<dbReference type="GO" id="GO:0016787">
    <property type="term" value="F:hydrolase activity"/>
    <property type="evidence" value="ECO:0007669"/>
    <property type="project" value="InterPro"/>
</dbReference>
<reference evidence="5" key="2">
    <citation type="submission" date="2025-09" db="UniProtKB">
        <authorList>
            <consortium name="Ensembl"/>
        </authorList>
    </citation>
    <scope>IDENTIFICATION</scope>
</reference>